<name>A0A371JUN8_9FLAO</name>
<organism evidence="1 2">
    <name type="scientific">Flagellimonas nanhaiensis</name>
    <dbReference type="NCBI Taxonomy" id="2292706"/>
    <lineage>
        <taxon>Bacteria</taxon>
        <taxon>Pseudomonadati</taxon>
        <taxon>Bacteroidota</taxon>
        <taxon>Flavobacteriia</taxon>
        <taxon>Flavobacteriales</taxon>
        <taxon>Flavobacteriaceae</taxon>
        <taxon>Flagellimonas</taxon>
    </lineage>
</organism>
<protein>
    <submittedName>
        <fullName evidence="1">Uncharacterized protein</fullName>
    </submittedName>
</protein>
<dbReference type="Proteomes" id="UP000261828">
    <property type="component" value="Unassembled WGS sequence"/>
</dbReference>
<keyword evidence="2" id="KW-1185">Reference proteome</keyword>
<sequence>MDNFKTKQNLVLCGNHEYIVKVDQLYNKKIRYLCWKRPKTFLNAPDLILLNGEIKNPRKKGSLEIVFSCGTWIYTIEKIQTKFTVHIFFETKRNDGLCRTWKMSDLGSSNSLQSRLWLNS</sequence>
<dbReference type="OrthoDB" id="7433394at2"/>
<comment type="caution">
    <text evidence="1">The sequence shown here is derived from an EMBL/GenBank/DDBJ whole genome shotgun (WGS) entry which is preliminary data.</text>
</comment>
<reference evidence="1 2" key="1">
    <citation type="submission" date="2018-08" db="EMBL/GenBank/DDBJ databases">
        <title>Muricauda nanhaiensis sp. nov., isolated from seawater of the South China Sea.</title>
        <authorList>
            <person name="Dang Y."/>
        </authorList>
    </citation>
    <scope>NUCLEOTIDE SEQUENCE [LARGE SCALE GENOMIC DNA]</scope>
    <source>
        <strain evidence="1 2">SM1704</strain>
    </source>
</reference>
<evidence type="ECO:0000313" key="1">
    <source>
        <dbReference type="EMBL" id="RDY61510.1"/>
    </source>
</evidence>
<dbReference type="AlphaFoldDB" id="A0A371JUN8"/>
<gene>
    <name evidence="1" type="ORF">DX873_04960</name>
</gene>
<accession>A0A371JUN8</accession>
<evidence type="ECO:0000313" key="2">
    <source>
        <dbReference type="Proteomes" id="UP000261828"/>
    </source>
</evidence>
<dbReference type="EMBL" id="QTJX01000001">
    <property type="protein sequence ID" value="RDY61510.1"/>
    <property type="molecule type" value="Genomic_DNA"/>
</dbReference>
<proteinExistence type="predicted"/>
<dbReference type="RefSeq" id="WP_116183390.1">
    <property type="nucleotide sequence ID" value="NZ_QTJX01000001.1"/>
</dbReference>